<name>A0AAE1ZKH8_SCHME</name>
<keyword evidence="1" id="KW-0106">Calcium</keyword>
<gene>
    <name evidence="3" type="ORF">MN116_000761</name>
</gene>
<feature type="domain" description="EF-hand" evidence="2">
    <location>
        <begin position="30"/>
        <end position="65"/>
    </location>
</feature>
<accession>A0AAE1ZKH8</accession>
<sequence length="295" mass="34598">MNSSTNLVTNKTENFLSQFKDNNTNSLKHFTAAQFVEIWNHYDTDGNGYIEGTELDNFLREFIYSVFSEELGNEIEKDFSLNGKQINQISLLQCKKWQKFYQLKRIFILLFHRDNPLDSSVEFMRVWKRFDKDRSGFIEADELKSFLLHLLKEAKPETNIEEGKLIEYTSSILQLFDQNKDGKLQLSEMARLLPVKENYLCRPIFKNASKITSADIDRAFSLYDLDANGTIEDEELSGFLKDLLELAQEDYDEADLEFFKKVILNQWDVNNDGKINRDELKMMLMQQSRLLGDKL</sequence>
<dbReference type="Proteomes" id="UP001292079">
    <property type="component" value="Unassembled WGS sequence"/>
</dbReference>
<feature type="domain" description="EF-hand" evidence="2">
    <location>
        <begin position="164"/>
        <end position="199"/>
    </location>
</feature>
<dbReference type="InterPro" id="IPR051001">
    <property type="entry name" value="Calbindin_Ca-bind"/>
</dbReference>
<dbReference type="GO" id="GO:0005509">
    <property type="term" value="F:calcium ion binding"/>
    <property type="evidence" value="ECO:0007669"/>
    <property type="project" value="InterPro"/>
</dbReference>
<dbReference type="SUPFAM" id="SSF47473">
    <property type="entry name" value="EF-hand"/>
    <property type="match status" value="2"/>
</dbReference>
<proteinExistence type="predicted"/>
<dbReference type="PROSITE" id="PS50222">
    <property type="entry name" value="EF_HAND_2"/>
    <property type="match status" value="5"/>
</dbReference>
<reference evidence="3" key="2">
    <citation type="journal article" date="2023" name="Infect Dis Poverty">
        <title>Chromosome-scale genome of the human blood fluke Schistosoma mekongi and its implications for public health.</title>
        <authorList>
            <person name="Zhou M."/>
            <person name="Xu L."/>
            <person name="Xu D."/>
            <person name="Chen W."/>
            <person name="Khan J."/>
            <person name="Hu Y."/>
            <person name="Huang H."/>
            <person name="Wei H."/>
            <person name="Zhang Y."/>
            <person name="Chusongsang P."/>
            <person name="Tanasarnprasert K."/>
            <person name="Hu X."/>
            <person name="Limpanont Y."/>
            <person name="Lv Z."/>
        </authorList>
    </citation>
    <scope>NUCLEOTIDE SEQUENCE</scope>
    <source>
        <strain evidence="3">LV_2022a</strain>
    </source>
</reference>
<dbReference type="EMBL" id="JALJAT010000001">
    <property type="protein sequence ID" value="KAK4475049.1"/>
    <property type="molecule type" value="Genomic_DNA"/>
</dbReference>
<dbReference type="GO" id="GO:0030425">
    <property type="term" value="C:dendrite"/>
    <property type="evidence" value="ECO:0007669"/>
    <property type="project" value="TreeGrafter"/>
</dbReference>
<dbReference type="GO" id="GO:1900271">
    <property type="term" value="P:regulation of long-term synaptic potentiation"/>
    <property type="evidence" value="ECO:0007669"/>
    <property type="project" value="TreeGrafter"/>
</dbReference>
<dbReference type="GO" id="GO:0099509">
    <property type="term" value="P:regulation of presynaptic cytosolic calcium ion concentration"/>
    <property type="evidence" value="ECO:0007669"/>
    <property type="project" value="TreeGrafter"/>
</dbReference>
<dbReference type="InterPro" id="IPR018247">
    <property type="entry name" value="EF_Hand_1_Ca_BS"/>
</dbReference>
<dbReference type="AlphaFoldDB" id="A0AAE1ZKH8"/>
<dbReference type="Gene3D" id="1.10.238.10">
    <property type="entry name" value="EF-hand"/>
    <property type="match status" value="3"/>
</dbReference>
<reference evidence="3" key="1">
    <citation type="submission" date="2022-04" db="EMBL/GenBank/DDBJ databases">
        <authorList>
            <person name="Xu L."/>
            <person name="Lv Z."/>
        </authorList>
    </citation>
    <scope>NUCLEOTIDE SEQUENCE</scope>
    <source>
        <strain evidence="3">LV_2022a</strain>
    </source>
</reference>
<dbReference type="Pfam" id="PF13405">
    <property type="entry name" value="EF-hand_6"/>
    <property type="match status" value="1"/>
</dbReference>
<dbReference type="InterPro" id="IPR002048">
    <property type="entry name" value="EF_hand_dom"/>
</dbReference>
<keyword evidence="4" id="KW-1185">Reference proteome</keyword>
<dbReference type="SMART" id="SM00054">
    <property type="entry name" value="EFh"/>
    <property type="match status" value="5"/>
</dbReference>
<dbReference type="GO" id="GO:0043195">
    <property type="term" value="C:terminal bouton"/>
    <property type="evidence" value="ECO:0007669"/>
    <property type="project" value="TreeGrafter"/>
</dbReference>
<organism evidence="3 4">
    <name type="scientific">Schistosoma mekongi</name>
    <name type="common">Parasitic worm</name>
    <dbReference type="NCBI Taxonomy" id="38744"/>
    <lineage>
        <taxon>Eukaryota</taxon>
        <taxon>Metazoa</taxon>
        <taxon>Spiralia</taxon>
        <taxon>Lophotrochozoa</taxon>
        <taxon>Platyhelminthes</taxon>
        <taxon>Trematoda</taxon>
        <taxon>Digenea</taxon>
        <taxon>Strigeidida</taxon>
        <taxon>Schistosomatoidea</taxon>
        <taxon>Schistosomatidae</taxon>
        <taxon>Schistosoma</taxon>
    </lineage>
</organism>
<dbReference type="PROSITE" id="PS00018">
    <property type="entry name" value="EF_HAND_1"/>
    <property type="match status" value="5"/>
</dbReference>
<dbReference type="GO" id="GO:0005829">
    <property type="term" value="C:cytosol"/>
    <property type="evidence" value="ECO:0007669"/>
    <property type="project" value="TreeGrafter"/>
</dbReference>
<dbReference type="PANTHER" id="PTHR19972">
    <property type="entry name" value="CALBINDIN"/>
    <property type="match status" value="1"/>
</dbReference>
<evidence type="ECO:0000256" key="1">
    <source>
        <dbReference type="ARBA" id="ARBA00022837"/>
    </source>
</evidence>
<evidence type="ECO:0000259" key="2">
    <source>
        <dbReference type="PROSITE" id="PS50222"/>
    </source>
</evidence>
<comment type="caution">
    <text evidence="3">The sequence shown here is derived from an EMBL/GenBank/DDBJ whole genome shotgun (WGS) entry which is preliminary data.</text>
</comment>
<evidence type="ECO:0000313" key="4">
    <source>
        <dbReference type="Proteomes" id="UP001292079"/>
    </source>
</evidence>
<feature type="domain" description="EF-hand" evidence="2">
    <location>
        <begin position="211"/>
        <end position="246"/>
    </location>
</feature>
<feature type="domain" description="EF-hand" evidence="2">
    <location>
        <begin position="118"/>
        <end position="153"/>
    </location>
</feature>
<dbReference type="GO" id="GO:0005634">
    <property type="term" value="C:nucleus"/>
    <property type="evidence" value="ECO:0007669"/>
    <property type="project" value="TreeGrafter"/>
</dbReference>
<dbReference type="InterPro" id="IPR011992">
    <property type="entry name" value="EF-hand-dom_pair"/>
</dbReference>
<feature type="domain" description="EF-hand" evidence="2">
    <location>
        <begin position="254"/>
        <end position="290"/>
    </location>
</feature>
<dbReference type="Pfam" id="PF13499">
    <property type="entry name" value="EF-hand_7"/>
    <property type="match status" value="2"/>
</dbReference>
<evidence type="ECO:0000313" key="3">
    <source>
        <dbReference type="EMBL" id="KAK4475049.1"/>
    </source>
</evidence>
<dbReference type="PANTHER" id="PTHR19972:SF10">
    <property type="entry name" value="CALBINDIN-32"/>
    <property type="match status" value="1"/>
</dbReference>
<protein>
    <recommendedName>
        <fullName evidence="2">EF-hand domain-containing protein</fullName>
    </recommendedName>
</protein>